<dbReference type="GO" id="GO:0043755">
    <property type="term" value="F:alpha-ribazole phosphatase activity"/>
    <property type="evidence" value="ECO:0007669"/>
    <property type="project" value="UniProtKB-EC"/>
</dbReference>
<sequence length="296" mass="30678">MSSTVRFLGDDVIVIDMGRRMRVLGTTVVGGRGSARYVVMGRVRKYVDDFTSYAAALSSSVGAPPGTPVFLTAADLHRSYVRSSCELDDISVEVHATFGLSGMACLGEEDVRRMSAGTVNVLAITSARMSQMGMLDALRSISEVKGALSVLSGFSCRTSAAAGTVSDATLLAAPRGDISYSGLATPQGRAAACALRRAFAELAIRLGTGRRLALTLGLEGGDCGNVDPDLEVAIRAARYVELAEAAGLLGDAGGGSEQPYGSTDDALKRLGRIAEERGQKGTLTLAEVLSLCEGSS</sequence>
<dbReference type="KEGG" id="ccai:NAS2_1185"/>
<reference evidence="1 2" key="1">
    <citation type="journal article" date="2019" name="ISME J.">
        <title>Isolation and characterization of a thermophilic sulfur- and iron-reducing thaumarchaeote from a terrestrial acidic hot spring.</title>
        <authorList>
            <person name="Kato S."/>
            <person name="Itoh T."/>
            <person name="Yuki M."/>
            <person name="Nagamori M."/>
            <person name="Ohnishi M."/>
            <person name="Uematsu K."/>
            <person name="Suzuki K."/>
            <person name="Takashina T."/>
            <person name="Ohkuma M."/>
        </authorList>
    </citation>
    <scope>NUCLEOTIDE SEQUENCE [LARGE SCALE GENOMIC DNA]</scope>
    <source>
        <strain evidence="1 2">NAS-02</strain>
    </source>
</reference>
<accession>A0A4P2VDD8</accession>
<dbReference type="PANTHER" id="PTHR35336">
    <property type="entry name" value="ADENOSYLCOBINAMIDE AMIDOHYDROLASE"/>
    <property type="match status" value="1"/>
</dbReference>
<dbReference type="InterPro" id="IPR002808">
    <property type="entry name" value="AdoCbi_amidolase"/>
</dbReference>
<dbReference type="InterPro" id="IPR052209">
    <property type="entry name" value="CbiZ"/>
</dbReference>
<dbReference type="RefSeq" id="WP_174448792.1">
    <property type="nucleotide sequence ID" value="NZ_AP018732.1"/>
</dbReference>
<evidence type="ECO:0000313" key="2">
    <source>
        <dbReference type="Proteomes" id="UP000509448"/>
    </source>
</evidence>
<evidence type="ECO:0000313" key="1">
    <source>
        <dbReference type="EMBL" id="BBE42574.1"/>
    </source>
</evidence>
<dbReference type="Pfam" id="PF01955">
    <property type="entry name" value="CbiZ"/>
    <property type="match status" value="1"/>
</dbReference>
<dbReference type="PANTHER" id="PTHR35336:SF5">
    <property type="entry name" value="ADENOSYLCOBINAMIDE AMIDOHYDROLASE"/>
    <property type="match status" value="1"/>
</dbReference>
<keyword evidence="1" id="KW-0378">Hydrolase</keyword>
<dbReference type="AlphaFoldDB" id="A0A4P2VDD8"/>
<name>A0A4P2VDD8_9ARCH</name>
<dbReference type="GeneID" id="55584995"/>
<organism evidence="1 2">
    <name type="scientific">Conexivisphaera calida</name>
    <dbReference type="NCBI Taxonomy" id="1874277"/>
    <lineage>
        <taxon>Archaea</taxon>
        <taxon>Nitrososphaerota</taxon>
        <taxon>Conexivisphaeria</taxon>
        <taxon>Conexivisphaerales</taxon>
        <taxon>Conexivisphaeraceae</taxon>
        <taxon>Conexivisphaera</taxon>
    </lineage>
</organism>
<dbReference type="Proteomes" id="UP000509448">
    <property type="component" value="Chromosome"/>
</dbReference>
<keyword evidence="2" id="KW-1185">Reference proteome</keyword>
<proteinExistence type="predicted"/>
<protein>
    <submittedName>
        <fullName evidence="1">Adenosylcobinamide amidohydrolase</fullName>
        <ecNumber evidence="1">3.1.3.73</ecNumber>
    </submittedName>
</protein>
<dbReference type="OrthoDB" id="45993at2157"/>
<dbReference type="EC" id="3.1.3.73" evidence="1"/>
<dbReference type="EMBL" id="AP018732">
    <property type="protein sequence ID" value="BBE42574.1"/>
    <property type="molecule type" value="Genomic_DNA"/>
</dbReference>
<gene>
    <name evidence="1" type="ORF">NAS2_1185</name>
</gene>